<dbReference type="InterPro" id="IPR032710">
    <property type="entry name" value="NTF2-like_dom_sf"/>
</dbReference>
<evidence type="ECO:0000313" key="3">
    <source>
        <dbReference type="Proteomes" id="UP001235712"/>
    </source>
</evidence>
<evidence type="ECO:0000313" key="2">
    <source>
        <dbReference type="EMBL" id="MDP9829584.1"/>
    </source>
</evidence>
<dbReference type="InterPro" id="IPR037401">
    <property type="entry name" value="SnoaL-like"/>
</dbReference>
<reference evidence="2 3" key="1">
    <citation type="submission" date="2023-07" db="EMBL/GenBank/DDBJ databases">
        <title>Sequencing the genomes of 1000 actinobacteria strains.</title>
        <authorList>
            <person name="Klenk H.-P."/>
        </authorList>
    </citation>
    <scope>NUCLEOTIDE SEQUENCE [LARGE SCALE GENOMIC DNA]</scope>
    <source>
        <strain evidence="2 3">DSM 44388</strain>
    </source>
</reference>
<dbReference type="EMBL" id="JAUSQZ010000001">
    <property type="protein sequence ID" value="MDP9829584.1"/>
    <property type="molecule type" value="Genomic_DNA"/>
</dbReference>
<dbReference type="RefSeq" id="WP_307247899.1">
    <property type="nucleotide sequence ID" value="NZ_JAUSQZ010000001.1"/>
</dbReference>
<protein>
    <recommendedName>
        <fullName evidence="1">SnoaL-like domain-containing protein</fullName>
    </recommendedName>
</protein>
<evidence type="ECO:0000259" key="1">
    <source>
        <dbReference type="Pfam" id="PF13577"/>
    </source>
</evidence>
<feature type="domain" description="SnoaL-like" evidence="1">
    <location>
        <begin position="4"/>
        <end position="131"/>
    </location>
</feature>
<proteinExistence type="predicted"/>
<dbReference type="Gene3D" id="3.10.450.50">
    <property type="match status" value="1"/>
</dbReference>
<dbReference type="CDD" id="cd00531">
    <property type="entry name" value="NTF2_like"/>
    <property type="match status" value="1"/>
</dbReference>
<organism evidence="2 3">
    <name type="scientific">Kineosporia succinea</name>
    <dbReference type="NCBI Taxonomy" id="84632"/>
    <lineage>
        <taxon>Bacteria</taxon>
        <taxon>Bacillati</taxon>
        <taxon>Actinomycetota</taxon>
        <taxon>Actinomycetes</taxon>
        <taxon>Kineosporiales</taxon>
        <taxon>Kineosporiaceae</taxon>
        <taxon>Kineosporia</taxon>
    </lineage>
</organism>
<sequence>MSIQDLLDRAAIEDTLHRYAQAQDQNAWDLYDTVFTDDAAIDLVGVSAQPLKAPALGQFLKDFNATRLSGQHLIANTLIDLDSPTARSVSEVLHVTLQRTDEPTQLRVSEGSSLYVDTWHRSEAGWRITHRVVTQKHLDERVVEYDAGFITTIEAGAATDWFSTTWFRKTS</sequence>
<comment type="caution">
    <text evidence="2">The sequence shown here is derived from an EMBL/GenBank/DDBJ whole genome shotgun (WGS) entry which is preliminary data.</text>
</comment>
<dbReference type="Proteomes" id="UP001235712">
    <property type="component" value="Unassembled WGS sequence"/>
</dbReference>
<name>A0ABT9PA70_9ACTN</name>
<dbReference type="SUPFAM" id="SSF54427">
    <property type="entry name" value="NTF2-like"/>
    <property type="match status" value="1"/>
</dbReference>
<keyword evidence="3" id="KW-1185">Reference proteome</keyword>
<gene>
    <name evidence="2" type="ORF">J2S57_005333</name>
</gene>
<dbReference type="Pfam" id="PF13577">
    <property type="entry name" value="SnoaL_4"/>
    <property type="match status" value="1"/>
</dbReference>
<accession>A0ABT9PA70</accession>